<feature type="domain" description="RRM" evidence="5">
    <location>
        <begin position="68"/>
        <end position="145"/>
    </location>
</feature>
<dbReference type="Proteomes" id="UP000242525">
    <property type="component" value="Unassembled WGS sequence"/>
</dbReference>
<dbReference type="GO" id="GO:0003743">
    <property type="term" value="F:translation initiation factor activity"/>
    <property type="evidence" value="ECO:0007669"/>
    <property type="project" value="UniProtKB-KW"/>
</dbReference>
<keyword evidence="1" id="KW-0677">Repeat</keyword>
<keyword evidence="6" id="KW-0648">Protein biosynthesis</keyword>
<dbReference type="InterPro" id="IPR035979">
    <property type="entry name" value="RBD_domain_sf"/>
</dbReference>
<dbReference type="Gene3D" id="3.30.70.330">
    <property type="match status" value="1"/>
</dbReference>
<evidence type="ECO:0000313" key="7">
    <source>
        <dbReference type="Proteomes" id="UP000242525"/>
    </source>
</evidence>
<keyword evidence="6" id="KW-0396">Initiation factor</keyword>
<feature type="compositionally biased region" description="Basic and acidic residues" evidence="4">
    <location>
        <begin position="153"/>
        <end position="169"/>
    </location>
</feature>
<dbReference type="GO" id="GO:0003723">
    <property type="term" value="F:RNA binding"/>
    <property type="evidence" value="ECO:0007669"/>
    <property type="project" value="UniProtKB-UniRule"/>
</dbReference>
<reference evidence="6" key="1">
    <citation type="submission" date="2014-03" db="EMBL/GenBank/DDBJ databases">
        <authorList>
            <person name="Casaregola S."/>
        </authorList>
    </citation>
    <scope>NUCLEOTIDE SEQUENCE [LARGE SCALE GENOMIC DNA]</scope>
    <source>
        <strain evidence="6">CLIB 918</strain>
    </source>
</reference>
<evidence type="ECO:0000259" key="5">
    <source>
        <dbReference type="PROSITE" id="PS50102"/>
    </source>
</evidence>
<evidence type="ECO:0000256" key="2">
    <source>
        <dbReference type="ARBA" id="ARBA00022884"/>
    </source>
</evidence>
<dbReference type="PANTHER" id="PTHR23236:SF119">
    <property type="entry name" value="NUCLEAR RNA-BINDING PROTEIN SART-3"/>
    <property type="match status" value="1"/>
</dbReference>
<feature type="compositionally biased region" description="Basic and acidic residues" evidence="4">
    <location>
        <begin position="192"/>
        <end position="394"/>
    </location>
</feature>
<dbReference type="EMBL" id="CCBN010000011">
    <property type="protein sequence ID" value="CDO55506.1"/>
    <property type="molecule type" value="Genomic_DNA"/>
</dbReference>
<dbReference type="OrthoDB" id="48651at2759"/>
<dbReference type="SMART" id="SM00360">
    <property type="entry name" value="RRM"/>
    <property type="match status" value="1"/>
</dbReference>
<dbReference type="InterPro" id="IPR000504">
    <property type="entry name" value="RRM_dom"/>
</dbReference>
<keyword evidence="2 3" id="KW-0694">RNA-binding</keyword>
<organism evidence="6 7">
    <name type="scientific">Geotrichum candidum</name>
    <name type="common">Oospora lactis</name>
    <name type="synonym">Dipodascus geotrichum</name>
    <dbReference type="NCBI Taxonomy" id="1173061"/>
    <lineage>
        <taxon>Eukaryota</taxon>
        <taxon>Fungi</taxon>
        <taxon>Dikarya</taxon>
        <taxon>Ascomycota</taxon>
        <taxon>Saccharomycotina</taxon>
        <taxon>Dipodascomycetes</taxon>
        <taxon>Dipodascales</taxon>
        <taxon>Dipodascaceae</taxon>
        <taxon>Geotrichum</taxon>
    </lineage>
</organism>
<sequence>MGPKKMQKLSLFEFQNDTGAWADEEYDLPATTEPAATTPFVSSYAKRKEEMAATAAATGFVFPDHPPFTIKFSNLDFNTTEEDIYGLFDNSFHILEIKVPLDVDTGKSRGYAYVDFEDRESLVKATEFNHTPLHGRNVRVVIEKGRERRPRRELRDPRPSEDGLDRDFDNWGSRRGPLGPSDGGNRDFGSWGERRGPLGAKNEDEPNWGERRGPMAPRDDAEPTWGERRGPLGPRQDSEPNWGERRGPMQDRAPREERDINWGERRGPMQDRAPREERDINWGERRGPMQDRAPREERDINWGERRGPMQDRAPREERDLNWGERRGPIQEKPQREERDLNWGERRGPIHEKPQREEREINWGERRGPLVEKKRAPRAARHEKPEDEIPNDDWRSAGPRAAKGKKSDNASATQSESSSSSKNVDEVKKSFGVLNLDDEPVEAAVVSDKAAPKKQENLTAAEKILAAEAPKEELEADGWNVVPAKKAGRK</sequence>
<dbReference type="PANTHER" id="PTHR23236">
    <property type="entry name" value="EUKARYOTIC TRANSLATION INITIATION FACTOR 4B/4H"/>
    <property type="match status" value="1"/>
</dbReference>
<dbReference type="STRING" id="1173061.A0A0J9XDA2"/>
<evidence type="ECO:0000256" key="4">
    <source>
        <dbReference type="SAM" id="MobiDB-lite"/>
    </source>
</evidence>
<accession>A0A0J9XDA2</accession>
<gene>
    <name evidence="6" type="ORF">BN980_GECA11s02287g</name>
</gene>
<feature type="compositionally biased region" description="Low complexity" evidence="4">
    <location>
        <begin position="408"/>
        <end position="421"/>
    </location>
</feature>
<dbReference type="InterPro" id="IPR012677">
    <property type="entry name" value="Nucleotide-bd_a/b_plait_sf"/>
</dbReference>
<evidence type="ECO:0000256" key="1">
    <source>
        <dbReference type="ARBA" id="ARBA00022737"/>
    </source>
</evidence>
<feature type="region of interest" description="Disordered" evidence="4">
    <location>
        <begin position="147"/>
        <end position="425"/>
    </location>
</feature>
<evidence type="ECO:0000256" key="3">
    <source>
        <dbReference type="PROSITE-ProRule" id="PRU00176"/>
    </source>
</evidence>
<dbReference type="AlphaFoldDB" id="A0A0J9XDA2"/>
<comment type="caution">
    <text evidence="6">The sequence shown here is derived from an EMBL/GenBank/DDBJ whole genome shotgun (WGS) entry which is preliminary data.</text>
</comment>
<keyword evidence="7" id="KW-1185">Reference proteome</keyword>
<dbReference type="Pfam" id="PF00076">
    <property type="entry name" value="RRM_1"/>
    <property type="match status" value="1"/>
</dbReference>
<dbReference type="SUPFAM" id="SSF54928">
    <property type="entry name" value="RNA-binding domain, RBD"/>
    <property type="match status" value="1"/>
</dbReference>
<protein>
    <submittedName>
        <fullName evidence="6">Similar to Saccharomyces cerevisiae YPR163C TIF3 Translation initiation factor eIF-4B, has RNA annealing activity</fullName>
    </submittedName>
</protein>
<proteinExistence type="predicted"/>
<name>A0A0J9XDA2_GEOCN</name>
<dbReference type="PROSITE" id="PS50102">
    <property type="entry name" value="RRM"/>
    <property type="match status" value="1"/>
</dbReference>
<evidence type="ECO:0000313" key="6">
    <source>
        <dbReference type="EMBL" id="CDO55506.1"/>
    </source>
</evidence>